<keyword evidence="6" id="KW-1185">Reference proteome</keyword>
<dbReference type="EMBL" id="JAXOVC010000009">
    <property type="protein sequence ID" value="KAK4497575.1"/>
    <property type="molecule type" value="Genomic_DNA"/>
</dbReference>
<evidence type="ECO:0000313" key="6">
    <source>
        <dbReference type="Proteomes" id="UP001305779"/>
    </source>
</evidence>
<dbReference type="InterPro" id="IPR051013">
    <property type="entry name" value="MBL_superfamily_lactonases"/>
</dbReference>
<evidence type="ECO:0000256" key="3">
    <source>
        <dbReference type="ARBA" id="ARBA00022801"/>
    </source>
</evidence>
<name>A0ABR0E8L1_ZASCE</name>
<protein>
    <recommendedName>
        <fullName evidence="7">Penicillin-binding protein transpeptidase domain-containing protein</fullName>
    </recommendedName>
</protein>
<gene>
    <name evidence="5" type="ORF">PRZ48_012026</name>
</gene>
<comment type="caution">
    <text evidence="5">The sequence shown here is derived from an EMBL/GenBank/DDBJ whole genome shotgun (WGS) entry which is preliminary data.</text>
</comment>
<accession>A0ABR0E8L1</accession>
<proteinExistence type="inferred from homology"/>
<evidence type="ECO:0008006" key="7">
    <source>
        <dbReference type="Google" id="ProtNLM"/>
    </source>
</evidence>
<organism evidence="5 6">
    <name type="scientific">Zasmidium cellare</name>
    <name type="common">Wine cellar mold</name>
    <name type="synonym">Racodium cellare</name>
    <dbReference type="NCBI Taxonomy" id="395010"/>
    <lineage>
        <taxon>Eukaryota</taxon>
        <taxon>Fungi</taxon>
        <taxon>Dikarya</taxon>
        <taxon>Ascomycota</taxon>
        <taxon>Pezizomycotina</taxon>
        <taxon>Dothideomycetes</taxon>
        <taxon>Dothideomycetidae</taxon>
        <taxon>Mycosphaerellales</taxon>
        <taxon>Mycosphaerellaceae</taxon>
        <taxon>Zasmidium</taxon>
    </lineage>
</organism>
<evidence type="ECO:0000256" key="2">
    <source>
        <dbReference type="ARBA" id="ARBA00022723"/>
    </source>
</evidence>
<evidence type="ECO:0000256" key="4">
    <source>
        <dbReference type="ARBA" id="ARBA00022833"/>
    </source>
</evidence>
<evidence type="ECO:0000256" key="1">
    <source>
        <dbReference type="ARBA" id="ARBA00007749"/>
    </source>
</evidence>
<keyword evidence="2" id="KW-0479">Metal-binding</keyword>
<dbReference type="PANTHER" id="PTHR42978">
    <property type="entry name" value="QUORUM-QUENCHING LACTONASE YTNP-RELATED-RELATED"/>
    <property type="match status" value="1"/>
</dbReference>
<comment type="similarity">
    <text evidence="1">Belongs to the metallo-beta-lactamase superfamily.</text>
</comment>
<evidence type="ECO:0000313" key="5">
    <source>
        <dbReference type="EMBL" id="KAK4497575.1"/>
    </source>
</evidence>
<sequence>MKTNVVTRFWYPVIKGHEISTSPSYSFLIEHKTKDKTRRLLFDLGLRKDWNNLAPFVLDRFTKGTWILHAEKNVADILEEEVRTSSLDPASKKPCSLDGRKIPRAPSSSQTTGIVVYALNHRNVMLTPRSGRNLREITFDKGLMIGGFNAVDFFGDQSFYLPDAPGSATKPFYVLSIEEGAKNVAHNRTDAEKTIEKIEEFDALSNVFVCIAHDETLLDIIDFYPKDINSWMEKGWAKKSKWAFLADFQEAVKDNGSKEPGTFST</sequence>
<keyword evidence="4" id="KW-0862">Zinc</keyword>
<reference evidence="5 6" key="1">
    <citation type="journal article" date="2023" name="G3 (Bethesda)">
        <title>A chromosome-level genome assembly of Zasmidium syzygii isolated from banana leaves.</title>
        <authorList>
            <person name="van Westerhoven A.C."/>
            <person name="Mehrabi R."/>
            <person name="Talebi R."/>
            <person name="Steentjes M.B.F."/>
            <person name="Corcolon B."/>
            <person name="Chong P.A."/>
            <person name="Kema G.H.J."/>
            <person name="Seidl M.F."/>
        </authorList>
    </citation>
    <scope>NUCLEOTIDE SEQUENCE [LARGE SCALE GENOMIC DNA]</scope>
    <source>
        <strain evidence="5 6">P124</strain>
    </source>
</reference>
<keyword evidence="3" id="KW-0378">Hydrolase</keyword>
<dbReference type="PANTHER" id="PTHR42978:SF5">
    <property type="entry name" value="METALLO-BETA-LACTAMASE DOMAIN-CONTAINING PROTEIN"/>
    <property type="match status" value="1"/>
</dbReference>
<dbReference type="Proteomes" id="UP001305779">
    <property type="component" value="Unassembled WGS sequence"/>
</dbReference>